<comment type="similarity">
    <text evidence="1">Belongs to the Cu-Zn superoxide dismutase family.</text>
</comment>
<dbReference type="Pfam" id="PF00080">
    <property type="entry name" value="Sod_Cu"/>
    <property type="match status" value="1"/>
</dbReference>
<dbReference type="GO" id="GO:0005507">
    <property type="term" value="F:copper ion binding"/>
    <property type="evidence" value="ECO:0007669"/>
    <property type="project" value="InterPro"/>
</dbReference>
<dbReference type="InterPro" id="IPR024134">
    <property type="entry name" value="SOD_Cu/Zn_/chaperone"/>
</dbReference>
<dbReference type="NCBIfam" id="NF047631">
    <property type="entry name" value="SodCMycob"/>
    <property type="match status" value="1"/>
</dbReference>
<dbReference type="STRING" id="1122247.GCA_000379865_03337"/>
<evidence type="ECO:0000313" key="4">
    <source>
        <dbReference type="EMBL" id="EKF25294.1"/>
    </source>
</evidence>
<dbReference type="InterPro" id="IPR036423">
    <property type="entry name" value="SOD-like_Cu/Zn_dom_sf"/>
</dbReference>
<dbReference type="SUPFAM" id="SSF49329">
    <property type="entry name" value="Cu,Zn superoxide dismutase-like"/>
    <property type="match status" value="1"/>
</dbReference>
<dbReference type="InterPro" id="IPR001424">
    <property type="entry name" value="SOD_Cu_Zn_dom"/>
</dbReference>
<evidence type="ECO:0000313" key="5">
    <source>
        <dbReference type="Proteomes" id="UP000006265"/>
    </source>
</evidence>
<dbReference type="PANTHER" id="PTHR10003">
    <property type="entry name" value="SUPEROXIDE DISMUTASE CU-ZN -RELATED"/>
    <property type="match status" value="1"/>
</dbReference>
<comment type="caution">
    <text evidence="4">The sequence shown here is derived from an EMBL/GenBank/DDBJ whole genome shotgun (WGS) entry which is preliminary data.</text>
</comment>
<dbReference type="Proteomes" id="UP000006265">
    <property type="component" value="Unassembled WGS sequence"/>
</dbReference>
<feature type="domain" description="Superoxide dismutase copper/zinc binding" evidence="3">
    <location>
        <begin position="87"/>
        <end position="234"/>
    </location>
</feature>
<accession>K5BKQ9</accession>
<feature type="compositionally biased region" description="Pro residues" evidence="2">
    <location>
        <begin position="258"/>
        <end position="269"/>
    </location>
</feature>
<sequence length="306" mass="31105">MYDLALTPGTDPTIESRRRGYLPDMSKSKTVVSIAVTAPLAVAMLGACQRDDQAADETTTTTTSPTPAAEAVTTELMTPDGRSAANATIEFTNGHATVTLETTTPGVLAPGFHAVHIHQVGQCEANSVPPGGGEPTDFGSAGGHLHEQLQAGHPAAGDLTPLYVRADGSGRMVVTTDSLTLDELRGPQGSALMIHERPDNFANIPPRYTVNGVPGPDAETLATGDAGARLACGVLAPASTPAAPPALTETTTVTEMPPGQPAPPPPAVPGEPATPTVTEPPEPTPTTPTPAPTESSTTTVPDEGTP</sequence>
<keyword evidence="4" id="KW-0560">Oxidoreductase</keyword>
<dbReference type="eggNOG" id="COG2032">
    <property type="taxonomic scope" value="Bacteria"/>
</dbReference>
<organism evidence="4 5">
    <name type="scientific">Mycolicibacterium hassiacum (strain DSM 44199 / CIP 105218 / JCM 12690 / 3849)</name>
    <name type="common">Mycobacterium hassiacum</name>
    <dbReference type="NCBI Taxonomy" id="1122247"/>
    <lineage>
        <taxon>Bacteria</taxon>
        <taxon>Bacillati</taxon>
        <taxon>Actinomycetota</taxon>
        <taxon>Actinomycetes</taxon>
        <taxon>Mycobacteriales</taxon>
        <taxon>Mycobacteriaceae</taxon>
        <taxon>Mycolicibacterium</taxon>
    </lineage>
</organism>
<feature type="compositionally biased region" description="Low complexity" evidence="2">
    <location>
        <begin position="292"/>
        <end position="306"/>
    </location>
</feature>
<keyword evidence="5" id="KW-1185">Reference proteome</keyword>
<feature type="region of interest" description="Disordered" evidence="2">
    <location>
        <begin position="238"/>
        <end position="306"/>
    </location>
</feature>
<evidence type="ECO:0000256" key="1">
    <source>
        <dbReference type="ARBA" id="ARBA00010457"/>
    </source>
</evidence>
<dbReference type="AlphaFoldDB" id="K5BKQ9"/>
<dbReference type="EC" id="1.15.1.1" evidence="4"/>
<dbReference type="Gene3D" id="2.60.40.200">
    <property type="entry name" value="Superoxide dismutase, copper/zinc binding domain"/>
    <property type="match status" value="1"/>
</dbReference>
<protein>
    <submittedName>
        <fullName evidence="4">Superoxide dismutase domain protein</fullName>
        <ecNumber evidence="4">1.15.1.1</ecNumber>
    </submittedName>
</protein>
<name>K5BKQ9_MYCHD</name>
<evidence type="ECO:0000256" key="2">
    <source>
        <dbReference type="SAM" id="MobiDB-lite"/>
    </source>
</evidence>
<dbReference type="PATRIC" id="fig|1122247.3.peg.642"/>
<dbReference type="GO" id="GO:0004784">
    <property type="term" value="F:superoxide dismutase activity"/>
    <property type="evidence" value="ECO:0007669"/>
    <property type="project" value="UniProtKB-EC"/>
</dbReference>
<dbReference type="EMBL" id="AMRA01000018">
    <property type="protein sequence ID" value="EKF25294.1"/>
    <property type="molecule type" value="Genomic_DNA"/>
</dbReference>
<feature type="compositionally biased region" description="Pro residues" evidence="2">
    <location>
        <begin position="278"/>
        <end position="291"/>
    </location>
</feature>
<feature type="compositionally biased region" description="Low complexity" evidence="2">
    <location>
        <begin position="238"/>
        <end position="257"/>
    </location>
</feature>
<reference evidence="4 5" key="1">
    <citation type="journal article" date="2012" name="J. Bacteriol.">
        <title>Genome sequence of Mycobacterium hassiacum DSM 44199, a rare source of heat-stable mycobacterial proteins.</title>
        <authorList>
            <person name="Tiago I."/>
            <person name="Maranha A."/>
            <person name="Mendes V."/>
            <person name="Alarico S."/>
            <person name="Moynihan P.J."/>
            <person name="Clarke A.J."/>
            <person name="Macedo-Ribeiro S."/>
            <person name="Pereira P.J."/>
            <person name="Empadinhas N."/>
        </authorList>
    </citation>
    <scope>NUCLEOTIDE SEQUENCE [LARGE SCALE GENOMIC DNA]</scope>
    <source>
        <strain evidence="5">DSM 44199 / CIP 105218 / JCM 12690 / 3849</strain>
    </source>
</reference>
<proteinExistence type="inferred from homology"/>
<gene>
    <name evidence="4" type="ORF">C731_0668</name>
</gene>
<evidence type="ECO:0000259" key="3">
    <source>
        <dbReference type="Pfam" id="PF00080"/>
    </source>
</evidence>